<proteinExistence type="predicted"/>
<dbReference type="NCBIfam" id="NF033863">
    <property type="entry name" value="immun_TipC_fam"/>
    <property type="match status" value="1"/>
</dbReference>
<comment type="caution">
    <text evidence="1">The sequence shown here is derived from an EMBL/GenBank/DDBJ whole genome shotgun (WGS) entry which is preliminary data.</text>
</comment>
<evidence type="ECO:0000313" key="2">
    <source>
        <dbReference type="Proteomes" id="UP001160991"/>
    </source>
</evidence>
<dbReference type="InterPro" id="IPR048042">
    <property type="entry name" value="TipC-like"/>
</dbReference>
<dbReference type="Proteomes" id="UP001160991">
    <property type="component" value="Unassembled WGS sequence"/>
</dbReference>
<organism evidence="1 2">
    <name type="scientific">Streptococcus taonis</name>
    <dbReference type="NCBI Taxonomy" id="3041623"/>
    <lineage>
        <taxon>Bacteria</taxon>
        <taxon>Bacillati</taxon>
        <taxon>Bacillota</taxon>
        <taxon>Bacilli</taxon>
        <taxon>Lactobacillales</taxon>
        <taxon>Streptococcaceae</taxon>
        <taxon>Streptococcus</taxon>
    </lineage>
</organism>
<protein>
    <submittedName>
        <fullName evidence="1">TipC family immunity protein</fullName>
    </submittedName>
</protein>
<dbReference type="EMBL" id="JARZZP010000018">
    <property type="protein sequence ID" value="MDI1474839.1"/>
    <property type="molecule type" value="Genomic_DNA"/>
</dbReference>
<gene>
    <name evidence="1" type="ORF">QEZ38_09070</name>
</gene>
<sequence>MNEKSHFMLYDVILERWFKNGSQAYSVDNLGDVEIVLLSFIANKSSPNAHIPWDKYEWILLKRNMNIEQKQKELDLTYYWDATIYNFYVSYFGDETVIEYEDDQEKYWRVTFLLCGKVEYTTDALWENWRDYDVKSLKKTQLGYSAQNFTLTPHAKDKNFVECRIDLGIMDITIICRDIQIEHLELKDAQFFWQDNETVE</sequence>
<reference evidence="1" key="1">
    <citation type="submission" date="2023-04" db="EMBL/GenBank/DDBJ databases">
        <title>A new Streptococcus species isolated from the patient with bacteremia.</title>
        <authorList>
            <person name="Chen Y.-S."/>
            <person name="Lee C.-Y."/>
            <person name="Chan C.-K."/>
        </authorList>
    </citation>
    <scope>NUCLEOTIDE SEQUENCE</scope>
    <source>
        <strain evidence="1">ST22-14</strain>
    </source>
</reference>
<keyword evidence="2" id="KW-1185">Reference proteome</keyword>
<accession>A0ABT6PG27</accession>
<name>A0ABT6PG27_9STRE</name>
<evidence type="ECO:0000313" key="1">
    <source>
        <dbReference type="EMBL" id="MDI1474839.1"/>
    </source>
</evidence>